<dbReference type="Proteomes" id="UP001162156">
    <property type="component" value="Unassembled WGS sequence"/>
</dbReference>
<protein>
    <recommendedName>
        <fullName evidence="4">Partner of Y14 and mago</fullName>
    </recommendedName>
</protein>
<proteinExistence type="predicted"/>
<feature type="region of interest" description="Disordered" evidence="1">
    <location>
        <begin position="1"/>
        <end position="47"/>
    </location>
</feature>
<evidence type="ECO:0008006" key="4">
    <source>
        <dbReference type="Google" id="ProtNLM"/>
    </source>
</evidence>
<sequence>METIEEVANQLESMNITKTSKQNDNKTTKCNENKVNSNQPQEQTEPTKKLKNLRKRLREVEALEEKLKNGLVPKPEPDQLAKIKRKNDLLMQIHELEKQLQ</sequence>
<dbReference type="GO" id="GO:0003723">
    <property type="term" value="F:RNA binding"/>
    <property type="evidence" value="ECO:0007669"/>
    <property type="project" value="TreeGrafter"/>
</dbReference>
<evidence type="ECO:0000313" key="3">
    <source>
        <dbReference type="Proteomes" id="UP001162156"/>
    </source>
</evidence>
<keyword evidence="3" id="KW-1185">Reference proteome</keyword>
<dbReference type="GO" id="GO:0005737">
    <property type="term" value="C:cytoplasm"/>
    <property type="evidence" value="ECO:0007669"/>
    <property type="project" value="TreeGrafter"/>
</dbReference>
<dbReference type="AlphaFoldDB" id="A0AAV8ZVQ9"/>
<dbReference type="InterPro" id="IPR039333">
    <property type="entry name" value="PYM1"/>
</dbReference>
<dbReference type="GO" id="GO:1903259">
    <property type="term" value="P:exon-exon junction complex disassembly"/>
    <property type="evidence" value="ECO:0007669"/>
    <property type="project" value="InterPro"/>
</dbReference>
<dbReference type="PANTHER" id="PTHR22959:SF0">
    <property type="entry name" value="PARTNER OF Y14 AND MAGO"/>
    <property type="match status" value="1"/>
</dbReference>
<organism evidence="2 3">
    <name type="scientific">Rhamnusium bicolor</name>
    <dbReference type="NCBI Taxonomy" id="1586634"/>
    <lineage>
        <taxon>Eukaryota</taxon>
        <taxon>Metazoa</taxon>
        <taxon>Ecdysozoa</taxon>
        <taxon>Arthropoda</taxon>
        <taxon>Hexapoda</taxon>
        <taxon>Insecta</taxon>
        <taxon>Pterygota</taxon>
        <taxon>Neoptera</taxon>
        <taxon>Endopterygota</taxon>
        <taxon>Coleoptera</taxon>
        <taxon>Polyphaga</taxon>
        <taxon>Cucujiformia</taxon>
        <taxon>Chrysomeloidea</taxon>
        <taxon>Cerambycidae</taxon>
        <taxon>Lepturinae</taxon>
        <taxon>Rhagiini</taxon>
        <taxon>Rhamnusium</taxon>
    </lineage>
</organism>
<dbReference type="PANTHER" id="PTHR22959">
    <property type="entry name" value="PYM PROTEIN"/>
    <property type="match status" value="1"/>
</dbReference>
<reference evidence="2" key="1">
    <citation type="journal article" date="2023" name="Insect Mol. Biol.">
        <title>Genome sequencing provides insights into the evolution of gene families encoding plant cell wall-degrading enzymes in longhorned beetles.</title>
        <authorList>
            <person name="Shin N.R."/>
            <person name="Okamura Y."/>
            <person name="Kirsch R."/>
            <person name="Pauchet Y."/>
        </authorList>
    </citation>
    <scope>NUCLEOTIDE SEQUENCE</scope>
    <source>
        <strain evidence="2">RBIC_L_NR</strain>
    </source>
</reference>
<dbReference type="EMBL" id="JANEYF010000269">
    <property type="protein sequence ID" value="KAJ8971008.1"/>
    <property type="molecule type" value="Genomic_DNA"/>
</dbReference>
<dbReference type="GO" id="GO:0035145">
    <property type="term" value="C:exon-exon junction complex"/>
    <property type="evidence" value="ECO:0007669"/>
    <property type="project" value="TreeGrafter"/>
</dbReference>
<gene>
    <name evidence="2" type="ORF">NQ314_000926</name>
</gene>
<name>A0AAV8ZVQ9_9CUCU</name>
<evidence type="ECO:0000313" key="2">
    <source>
        <dbReference type="EMBL" id="KAJ8971008.1"/>
    </source>
</evidence>
<feature type="compositionally biased region" description="Basic and acidic residues" evidence="1">
    <location>
        <begin position="21"/>
        <end position="32"/>
    </location>
</feature>
<evidence type="ECO:0000256" key="1">
    <source>
        <dbReference type="SAM" id="MobiDB-lite"/>
    </source>
</evidence>
<comment type="caution">
    <text evidence="2">The sequence shown here is derived from an EMBL/GenBank/DDBJ whole genome shotgun (WGS) entry which is preliminary data.</text>
</comment>
<feature type="compositionally biased region" description="Polar residues" evidence="1">
    <location>
        <begin position="33"/>
        <end position="44"/>
    </location>
</feature>
<feature type="compositionally biased region" description="Polar residues" evidence="1">
    <location>
        <begin position="10"/>
        <end position="20"/>
    </location>
</feature>
<accession>A0AAV8ZVQ9</accession>